<keyword evidence="3" id="KW-0963">Cytoplasm</keyword>
<sequence length="246" mass="28103">MDHFGESIYNLIPRPVEVPEKLPLYHSQHIGKVDPKNFVLGVGKRERGTFGAPNGKYRPDPKQFLTKHSKEPLLPDPAPVTRPKVNKKASVPKRSERPVMGLVSAKNFITANAVENILSVPRKVNNEPVLYTKKADYGKIPVYLTKNKRKINAEKAAIEQYLATKAEEDAYGNGTVRKMSEDERVHLLTHLKKKWEEVNSVYQKMTFTLDTPAKQKRKENYELTLSQIEKDIQKLEKGNIFVQDDI</sequence>
<evidence type="ECO:0000256" key="5">
    <source>
        <dbReference type="ARBA" id="ARBA00023273"/>
    </source>
</evidence>
<name>A0A5B8MPW2_9CHLO</name>
<proteinExistence type="predicted"/>
<evidence type="ECO:0000256" key="3">
    <source>
        <dbReference type="ARBA" id="ARBA00022490"/>
    </source>
</evidence>
<evidence type="ECO:0000256" key="4">
    <source>
        <dbReference type="ARBA" id="ARBA00023212"/>
    </source>
</evidence>
<keyword evidence="5" id="KW-0966">Cell projection</keyword>
<dbReference type="AlphaFoldDB" id="A0A5B8MPW2"/>
<keyword evidence="9" id="KW-1185">Reference proteome</keyword>
<feature type="region of interest" description="Disordered" evidence="6">
    <location>
        <begin position="49"/>
        <end position="93"/>
    </location>
</feature>
<dbReference type="InterPro" id="IPR027012">
    <property type="entry name" value="Enkurin_dom"/>
</dbReference>
<gene>
    <name evidence="8" type="ORF">A3770_06p41630</name>
</gene>
<dbReference type="GO" id="GO:0005516">
    <property type="term" value="F:calmodulin binding"/>
    <property type="evidence" value="ECO:0007669"/>
    <property type="project" value="TreeGrafter"/>
</dbReference>
<dbReference type="PANTHER" id="PTHR21490:SF0">
    <property type="entry name" value="ENKURIN"/>
    <property type="match status" value="1"/>
</dbReference>
<dbReference type="EMBL" id="CP031039">
    <property type="protein sequence ID" value="QDZ21645.1"/>
    <property type="molecule type" value="Genomic_DNA"/>
</dbReference>
<dbReference type="Pfam" id="PF13864">
    <property type="entry name" value="Enkurin"/>
    <property type="match status" value="1"/>
</dbReference>
<dbReference type="PROSITE" id="PS51665">
    <property type="entry name" value="ENKURIN"/>
    <property type="match status" value="1"/>
</dbReference>
<evidence type="ECO:0000256" key="2">
    <source>
        <dbReference type="ARBA" id="ARBA00004245"/>
    </source>
</evidence>
<dbReference type="GO" id="GO:0005856">
    <property type="term" value="C:cytoskeleton"/>
    <property type="evidence" value="ECO:0007669"/>
    <property type="project" value="UniProtKB-SubCell"/>
</dbReference>
<accession>A0A5B8MPW2</accession>
<feature type="domain" description="Enkurin" evidence="7">
    <location>
        <begin position="151"/>
        <end position="243"/>
    </location>
</feature>
<comment type="subcellular location">
    <subcellularLocation>
        <location evidence="1">Cell projection</location>
        <location evidence="1">Cilium</location>
    </subcellularLocation>
    <subcellularLocation>
        <location evidence="2">Cytoplasm</location>
        <location evidence="2">Cytoskeleton</location>
    </subcellularLocation>
</comment>
<evidence type="ECO:0000313" key="9">
    <source>
        <dbReference type="Proteomes" id="UP000316726"/>
    </source>
</evidence>
<organism evidence="8 9">
    <name type="scientific">Chloropicon primus</name>
    <dbReference type="NCBI Taxonomy" id="1764295"/>
    <lineage>
        <taxon>Eukaryota</taxon>
        <taxon>Viridiplantae</taxon>
        <taxon>Chlorophyta</taxon>
        <taxon>Chloropicophyceae</taxon>
        <taxon>Chloropicales</taxon>
        <taxon>Chloropicaceae</taxon>
        <taxon>Chloropicon</taxon>
    </lineage>
</organism>
<protein>
    <submittedName>
        <fullName evidence="8">Enkurin</fullName>
    </submittedName>
</protein>
<dbReference type="GO" id="GO:0005929">
    <property type="term" value="C:cilium"/>
    <property type="evidence" value="ECO:0007669"/>
    <property type="project" value="UniProtKB-SubCell"/>
</dbReference>
<evidence type="ECO:0000313" key="8">
    <source>
        <dbReference type="EMBL" id="QDZ21645.1"/>
    </source>
</evidence>
<evidence type="ECO:0000259" key="7">
    <source>
        <dbReference type="PROSITE" id="PS51665"/>
    </source>
</evidence>
<dbReference type="STRING" id="1764295.A0A5B8MPW2"/>
<dbReference type="InterPro" id="IPR052102">
    <property type="entry name" value="Enkurin_domain-protein"/>
</dbReference>
<reference evidence="8 9" key="1">
    <citation type="submission" date="2018-07" db="EMBL/GenBank/DDBJ databases">
        <title>The complete nuclear genome of the prasinophyte Chloropicon primus (CCMP1205).</title>
        <authorList>
            <person name="Pombert J.-F."/>
            <person name="Otis C."/>
            <person name="Turmel M."/>
            <person name="Lemieux C."/>
        </authorList>
    </citation>
    <scope>NUCLEOTIDE SEQUENCE [LARGE SCALE GENOMIC DNA]</scope>
    <source>
        <strain evidence="8 9">CCMP1205</strain>
    </source>
</reference>
<dbReference type="OrthoDB" id="2123594at2759"/>
<evidence type="ECO:0000256" key="1">
    <source>
        <dbReference type="ARBA" id="ARBA00004138"/>
    </source>
</evidence>
<keyword evidence="4" id="KW-0206">Cytoskeleton</keyword>
<dbReference type="PANTHER" id="PTHR21490">
    <property type="entry name" value="ENKURIN-RELATED"/>
    <property type="match status" value="1"/>
</dbReference>
<evidence type="ECO:0000256" key="6">
    <source>
        <dbReference type="SAM" id="MobiDB-lite"/>
    </source>
</evidence>
<dbReference type="Proteomes" id="UP000316726">
    <property type="component" value="Chromosome 6"/>
</dbReference>